<evidence type="ECO:0000256" key="1">
    <source>
        <dbReference type="SAM" id="SignalP"/>
    </source>
</evidence>
<dbReference type="HOGENOM" id="CLU_1937043_0_0_11"/>
<dbReference type="Proteomes" id="UP000006854">
    <property type="component" value="Chromosome"/>
</dbReference>
<keyword evidence="1" id="KW-0732">Signal</keyword>
<reference evidence="3 4" key="1">
    <citation type="journal article" date="2011" name="BMC Genomics">
        <title>Genome-wide analysis of the role of GlnR in Streptomyces venezuelae provides new insights into global nitrogen regulation in actinomycetes.</title>
        <authorList>
            <person name="Pullan S.T."/>
            <person name="Bibb M.J."/>
            <person name="Merrick M."/>
        </authorList>
    </citation>
    <scope>NUCLEOTIDE SEQUENCE [LARGE SCALE GENOMIC DNA]</scope>
    <source>
        <strain evidence="3">ATCC 10712</strain>
    </source>
</reference>
<dbReference type="PATRIC" id="fig|953739.5.peg.2762"/>
<protein>
    <recommendedName>
        <fullName evidence="2">Peptidoglycan binding-like domain-containing protein</fullName>
    </recommendedName>
</protein>
<evidence type="ECO:0000313" key="3">
    <source>
        <dbReference type="EMBL" id="CCA54001.1"/>
    </source>
</evidence>
<dbReference type="InterPro" id="IPR036365">
    <property type="entry name" value="PGBD-like_sf"/>
</dbReference>
<keyword evidence="4" id="KW-1185">Reference proteome</keyword>
<dbReference type="InterPro" id="IPR002477">
    <property type="entry name" value="Peptidoglycan-bd-like"/>
</dbReference>
<accession>F2R9Q1</accession>
<dbReference type="eggNOG" id="COG3409">
    <property type="taxonomic scope" value="Bacteria"/>
</dbReference>
<evidence type="ECO:0000259" key="2">
    <source>
        <dbReference type="Pfam" id="PF01471"/>
    </source>
</evidence>
<name>F2R9Q1_STRVP</name>
<dbReference type="EMBL" id="FR845719">
    <property type="protein sequence ID" value="CCA54001.1"/>
    <property type="molecule type" value="Genomic_DNA"/>
</dbReference>
<dbReference type="Gene3D" id="1.10.101.10">
    <property type="entry name" value="PGBD-like superfamily/PGBD"/>
    <property type="match status" value="1"/>
</dbReference>
<dbReference type="STRING" id="953739.SVEN_0714"/>
<dbReference type="InterPro" id="IPR036366">
    <property type="entry name" value="PGBDSf"/>
</dbReference>
<feature type="chain" id="PRO_5003289042" description="Peptidoglycan binding-like domain-containing protein" evidence="1">
    <location>
        <begin position="33"/>
        <end position="130"/>
    </location>
</feature>
<feature type="signal peptide" evidence="1">
    <location>
        <begin position="1"/>
        <end position="32"/>
    </location>
</feature>
<dbReference type="Pfam" id="PF01471">
    <property type="entry name" value="PG_binding_1"/>
    <property type="match status" value="1"/>
</dbReference>
<dbReference type="SUPFAM" id="SSF47090">
    <property type="entry name" value="PGBD-like"/>
    <property type="match status" value="1"/>
</dbReference>
<gene>
    <name evidence="3" type="ordered locus">SVEN_0714</name>
</gene>
<sequence>MLTSRRARPLAALVLAASTLGTLLATAPQASASEYRSACFDSVGTRRSANGWLIPARNFQYGSTGVCVRELQSDVASIMGIDPADWPFVDGVFGTKTDDYIKEFQRQHHLIVDGVVGPNTWEALISRTTD</sequence>
<dbReference type="KEGG" id="sve:SVEN_0714"/>
<evidence type="ECO:0000313" key="4">
    <source>
        <dbReference type="Proteomes" id="UP000006854"/>
    </source>
</evidence>
<proteinExistence type="predicted"/>
<dbReference type="AlphaFoldDB" id="F2R9Q1"/>
<feature type="domain" description="Peptidoglycan binding-like" evidence="2">
    <location>
        <begin position="89"/>
        <end position="124"/>
    </location>
</feature>
<organism evidence="3 4">
    <name type="scientific">Streptomyces venezuelae (strain ATCC 10712 / CBS 650.69 / DSM 40230 / JCM 4526 / NBRC 13096 / PD 04745)</name>
    <dbReference type="NCBI Taxonomy" id="953739"/>
    <lineage>
        <taxon>Bacteria</taxon>
        <taxon>Bacillati</taxon>
        <taxon>Actinomycetota</taxon>
        <taxon>Actinomycetes</taxon>
        <taxon>Kitasatosporales</taxon>
        <taxon>Streptomycetaceae</taxon>
        <taxon>Streptomyces</taxon>
    </lineage>
</organism>